<comment type="caution">
    <text evidence="1">The sequence shown here is derived from an EMBL/GenBank/DDBJ whole genome shotgun (WGS) entry which is preliminary data.</text>
</comment>
<proteinExistence type="predicted"/>
<reference evidence="1" key="1">
    <citation type="submission" date="2016-01" db="EMBL/GenBank/DDBJ databases">
        <authorList>
            <person name="Peeters C."/>
        </authorList>
    </citation>
    <scope>NUCLEOTIDE SEQUENCE</scope>
    <source>
        <strain evidence="1">LMG 29321</strain>
    </source>
</reference>
<protein>
    <submittedName>
        <fullName evidence="1">Uncharacterized protein</fullName>
    </submittedName>
</protein>
<dbReference type="EMBL" id="FCOX02000027">
    <property type="protein sequence ID" value="SAK89234.1"/>
    <property type="molecule type" value="Genomic_DNA"/>
</dbReference>
<dbReference type="Proteomes" id="UP000071859">
    <property type="component" value="Unassembled WGS sequence"/>
</dbReference>
<organism evidence="1 2">
    <name type="scientific">Caballeronia calidae</name>
    <dbReference type="NCBI Taxonomy" id="1777139"/>
    <lineage>
        <taxon>Bacteria</taxon>
        <taxon>Pseudomonadati</taxon>
        <taxon>Pseudomonadota</taxon>
        <taxon>Betaproteobacteria</taxon>
        <taxon>Burkholderiales</taxon>
        <taxon>Burkholderiaceae</taxon>
        <taxon>Caballeronia</taxon>
    </lineage>
</organism>
<evidence type="ECO:0000313" key="2">
    <source>
        <dbReference type="Proteomes" id="UP000071859"/>
    </source>
</evidence>
<gene>
    <name evidence="1" type="ORF">AWB78_04688</name>
</gene>
<dbReference type="RefSeq" id="WP_062608292.1">
    <property type="nucleotide sequence ID" value="NZ_FCOX02000027.1"/>
</dbReference>
<dbReference type="Pfam" id="PF20126">
    <property type="entry name" value="TumE"/>
    <property type="match status" value="1"/>
</dbReference>
<dbReference type="InterPro" id="IPR045397">
    <property type="entry name" value="TumE-like"/>
</dbReference>
<sequence length="100" mass="11724">MSNTKARLIAKVREAYAPNAFVEVTIWHVPQPVRGSAHSYKYRLAYVVSNECVLRYDNEQGKGDHRHFVDGETAYEFSSVGQLYSDFLTDIKIWNRWRLR</sequence>
<dbReference type="AlphaFoldDB" id="A0A158D3I3"/>
<accession>A0A158D3I3</accession>
<evidence type="ECO:0000313" key="1">
    <source>
        <dbReference type="EMBL" id="SAK89234.1"/>
    </source>
</evidence>
<keyword evidence="2" id="KW-1185">Reference proteome</keyword>
<dbReference type="OrthoDB" id="7451512at2"/>
<name>A0A158D3I3_9BURK</name>